<reference evidence="2" key="2">
    <citation type="submission" date="2021-06" db="EMBL/GenBank/DDBJ databases">
        <authorList>
            <person name="Rogers T.H."/>
            <person name="Ramsay J.P."/>
            <person name="Wang P."/>
            <person name="Terpolilli J."/>
        </authorList>
    </citation>
    <scope>NUCLEOTIDE SEQUENCE</scope>
    <source>
        <strain evidence="2">WSM5005</strain>
    </source>
</reference>
<dbReference type="EMBL" id="CP017561">
    <property type="protein sequence ID" value="APA86524.1"/>
    <property type="molecule type" value="Genomic_DNA"/>
</dbReference>
<name>A0A1I9YJP1_9BURK</name>
<dbReference type="AlphaFoldDB" id="A0A1I9YJP1"/>
<proteinExistence type="predicted"/>
<organism evidence="2 3">
    <name type="scientific">Paraburkholderia sprentiae WSM5005</name>
    <dbReference type="NCBI Taxonomy" id="754502"/>
    <lineage>
        <taxon>Bacteria</taxon>
        <taxon>Pseudomonadati</taxon>
        <taxon>Pseudomonadota</taxon>
        <taxon>Betaproteobacteria</taxon>
        <taxon>Burkholderiales</taxon>
        <taxon>Burkholderiaceae</taxon>
        <taxon>Paraburkholderia</taxon>
    </lineage>
</organism>
<dbReference type="RefSeq" id="WP_027198952.1">
    <property type="nucleotide sequence ID" value="NZ_CP017561.2"/>
</dbReference>
<dbReference type="KEGG" id="pspw:BJG93_14815"/>
<reference evidence="2" key="1">
    <citation type="submission" date="2016-09" db="EMBL/GenBank/DDBJ databases">
        <title>The Complete Genome of Burkholderia sprentiae wsm5005.</title>
        <authorList>
            <person name="De Meyer S."/>
            <person name="Wang P."/>
            <person name="Terpolilli J."/>
        </authorList>
    </citation>
    <scope>NUCLEOTIDE SEQUENCE [LARGE SCALE GENOMIC DNA]</scope>
    <source>
        <strain evidence="2">WSM5005</strain>
    </source>
</reference>
<evidence type="ECO:0000313" key="3">
    <source>
        <dbReference type="Proteomes" id="UP000179860"/>
    </source>
</evidence>
<dbReference type="Proteomes" id="UP000179860">
    <property type="component" value="Chromosome 1"/>
</dbReference>
<keyword evidence="3" id="KW-1185">Reference proteome</keyword>
<gene>
    <name evidence="2" type="ORF">BJG93_14815</name>
</gene>
<accession>A0A1I9YJP1</accession>
<sequence>MRKIEYQTDVRAAENVAGTIVKSVDSVGRPAAVWIERNEIVSVAGLLSAQDIAGVLQRARLIFAEVPGGHFLIINPAKLDRVPTLHLTPTTSRRSEPSHRIFRPGDAPTGGV</sequence>
<evidence type="ECO:0000256" key="1">
    <source>
        <dbReference type="SAM" id="MobiDB-lite"/>
    </source>
</evidence>
<protein>
    <submittedName>
        <fullName evidence="2">Uncharacterized protein</fullName>
    </submittedName>
</protein>
<dbReference type="STRING" id="754502.BJG93_14815"/>
<evidence type="ECO:0000313" key="2">
    <source>
        <dbReference type="EMBL" id="APA86524.1"/>
    </source>
</evidence>
<feature type="region of interest" description="Disordered" evidence="1">
    <location>
        <begin position="88"/>
        <end position="112"/>
    </location>
</feature>